<evidence type="ECO:0000256" key="3">
    <source>
        <dbReference type="ARBA" id="ARBA00023002"/>
    </source>
</evidence>
<reference evidence="7 8" key="1">
    <citation type="submission" date="2020-08" db="EMBL/GenBank/DDBJ databases">
        <title>Bridging the membrane lipid divide: bacteria of the FCB group superphylum have the potential to synthesize archaeal ether lipids.</title>
        <authorList>
            <person name="Villanueva L."/>
            <person name="Von Meijenfeldt F.A.B."/>
            <person name="Westbye A.B."/>
            <person name="Yadav S."/>
            <person name="Hopmans E.C."/>
            <person name="Dutilh B.E."/>
            <person name="Sinninghe Damste J.S."/>
        </authorList>
    </citation>
    <scope>NUCLEOTIDE SEQUENCE [LARGE SCALE GENOMIC DNA]</scope>
    <source>
        <strain evidence="7">NIOZ-UU27</strain>
    </source>
</reference>
<dbReference type="Gene3D" id="1.10.1060.10">
    <property type="entry name" value="Alpha-helical ferredoxin"/>
    <property type="match status" value="1"/>
</dbReference>
<dbReference type="InterPro" id="IPR051460">
    <property type="entry name" value="HdrC_iron-sulfur_subunit"/>
</dbReference>
<dbReference type="InterPro" id="IPR017896">
    <property type="entry name" value="4Fe4S_Fe-S-bd"/>
</dbReference>
<feature type="domain" description="4Fe-4S ferredoxin-type" evidence="6">
    <location>
        <begin position="54"/>
        <end position="83"/>
    </location>
</feature>
<dbReference type="GO" id="GO:0051539">
    <property type="term" value="F:4 iron, 4 sulfur cluster binding"/>
    <property type="evidence" value="ECO:0007669"/>
    <property type="project" value="UniProtKB-KW"/>
</dbReference>
<comment type="caution">
    <text evidence="7">The sequence shown here is derived from an EMBL/GenBank/DDBJ whole genome shotgun (WGS) entry which is preliminary data.</text>
</comment>
<sequence length="378" mass="42067">MIPKNIADEFDQCIKCGLCLATCPVGKELFLEKFTPRGKIQLAKHYAAGDLEISQHYRDIFAKCLLCGACSVTCPSGVELKEVLVGMREEIVKKRGIHPNLESAIKSLFVNHNISDEENNERGDWRDDINELPDHMYERELAEVVYFVGCVSSFFPMVQSIPQNMARILEAADVDFTILSGEEWCCGFPLIGAGAPEKMGELIEHNIEQVKGLGASKMVFSCPSCYRTWKEYYKTDLELFHSTQFIQRLIKDGDVPMGELHQTVTYHDPCDLGRNGGIFDAPREVLRSIPGLTLVELENNRAQSICCGGGGNLEIADPDLSASVARNKIEEIQRTGAKTLVTSCQQCVRTIKGKVRIEKVDLDVLDITDVVVRAMSDA</sequence>
<dbReference type="Pfam" id="PF02754">
    <property type="entry name" value="CCG"/>
    <property type="match status" value="2"/>
</dbReference>
<evidence type="ECO:0000256" key="1">
    <source>
        <dbReference type="ARBA" id="ARBA00022485"/>
    </source>
</evidence>
<evidence type="ECO:0000313" key="7">
    <source>
        <dbReference type="EMBL" id="MBC8177278.1"/>
    </source>
</evidence>
<dbReference type="PROSITE" id="PS00198">
    <property type="entry name" value="4FE4S_FER_1"/>
    <property type="match status" value="2"/>
</dbReference>
<evidence type="ECO:0000256" key="2">
    <source>
        <dbReference type="ARBA" id="ARBA00022723"/>
    </source>
</evidence>
<dbReference type="SUPFAM" id="SSF46548">
    <property type="entry name" value="alpha-helical ferredoxin"/>
    <property type="match status" value="1"/>
</dbReference>
<dbReference type="InterPro" id="IPR004017">
    <property type="entry name" value="Cys_rich_dom"/>
</dbReference>
<dbReference type="Pfam" id="PF13183">
    <property type="entry name" value="Fer4_8"/>
    <property type="match status" value="1"/>
</dbReference>
<dbReference type="InterPro" id="IPR009051">
    <property type="entry name" value="Helical_ferredxn"/>
</dbReference>
<organism evidence="7 8">
    <name type="scientific">Candidatus Desulfacyla euxinica</name>
    <dbReference type="NCBI Taxonomy" id="2841693"/>
    <lineage>
        <taxon>Bacteria</taxon>
        <taxon>Deltaproteobacteria</taxon>
        <taxon>Candidatus Desulfacyla</taxon>
    </lineage>
</organism>
<evidence type="ECO:0000259" key="6">
    <source>
        <dbReference type="PROSITE" id="PS51379"/>
    </source>
</evidence>
<dbReference type="AlphaFoldDB" id="A0A8J6T875"/>
<feature type="domain" description="4Fe-4S ferredoxin-type" evidence="6">
    <location>
        <begin position="3"/>
        <end position="34"/>
    </location>
</feature>
<keyword evidence="3" id="KW-0560">Oxidoreductase</keyword>
<dbReference type="PANTHER" id="PTHR43255:SF1">
    <property type="entry name" value="IRON-SULFUR-BINDING OXIDOREDUCTASE FADF-RELATED"/>
    <property type="match status" value="1"/>
</dbReference>
<dbReference type="InterPro" id="IPR017900">
    <property type="entry name" value="4Fe4S_Fe_S_CS"/>
</dbReference>
<evidence type="ECO:0000256" key="4">
    <source>
        <dbReference type="ARBA" id="ARBA00023004"/>
    </source>
</evidence>
<keyword evidence="2" id="KW-0479">Metal-binding</keyword>
<keyword evidence="1" id="KW-0004">4Fe-4S</keyword>
<dbReference type="PANTHER" id="PTHR43255">
    <property type="entry name" value="IRON-SULFUR-BINDING OXIDOREDUCTASE FADF-RELATED-RELATED"/>
    <property type="match status" value="1"/>
</dbReference>
<evidence type="ECO:0000256" key="5">
    <source>
        <dbReference type="ARBA" id="ARBA00023014"/>
    </source>
</evidence>
<dbReference type="EMBL" id="JACNJD010000200">
    <property type="protein sequence ID" value="MBC8177278.1"/>
    <property type="molecule type" value="Genomic_DNA"/>
</dbReference>
<name>A0A8J6T875_9DELT</name>
<dbReference type="GO" id="GO:0016491">
    <property type="term" value="F:oxidoreductase activity"/>
    <property type="evidence" value="ECO:0007669"/>
    <property type="project" value="UniProtKB-KW"/>
</dbReference>
<proteinExistence type="predicted"/>
<accession>A0A8J6T875</accession>
<keyword evidence="5" id="KW-0411">Iron-sulfur</keyword>
<dbReference type="PROSITE" id="PS51379">
    <property type="entry name" value="4FE4S_FER_2"/>
    <property type="match status" value="2"/>
</dbReference>
<dbReference type="GO" id="GO:0005886">
    <property type="term" value="C:plasma membrane"/>
    <property type="evidence" value="ECO:0007669"/>
    <property type="project" value="TreeGrafter"/>
</dbReference>
<protein>
    <submittedName>
        <fullName evidence="7">(Fe-S)-binding protein</fullName>
    </submittedName>
</protein>
<dbReference type="GO" id="GO:0046872">
    <property type="term" value="F:metal ion binding"/>
    <property type="evidence" value="ECO:0007669"/>
    <property type="project" value="UniProtKB-KW"/>
</dbReference>
<gene>
    <name evidence="7" type="ORF">H8E19_07710</name>
</gene>
<evidence type="ECO:0000313" key="8">
    <source>
        <dbReference type="Proteomes" id="UP000650524"/>
    </source>
</evidence>
<dbReference type="Proteomes" id="UP000650524">
    <property type="component" value="Unassembled WGS sequence"/>
</dbReference>
<keyword evidence="4" id="KW-0408">Iron</keyword>